<evidence type="ECO:0000313" key="3">
    <source>
        <dbReference type="Proteomes" id="UP000198211"/>
    </source>
</evidence>
<protein>
    <submittedName>
        <fullName evidence="2">RxLR effector protein</fullName>
    </submittedName>
</protein>
<evidence type="ECO:0000256" key="1">
    <source>
        <dbReference type="SAM" id="Phobius"/>
    </source>
</evidence>
<dbReference type="AlphaFoldDB" id="A0A225X1W4"/>
<feature type="transmembrane region" description="Helical" evidence="1">
    <location>
        <begin position="135"/>
        <end position="153"/>
    </location>
</feature>
<dbReference type="Gene3D" id="1.10.260.100">
    <property type="match status" value="1"/>
</dbReference>
<organism evidence="2 3">
    <name type="scientific">Phytophthora megakarya</name>
    <dbReference type="NCBI Taxonomy" id="4795"/>
    <lineage>
        <taxon>Eukaryota</taxon>
        <taxon>Sar</taxon>
        <taxon>Stramenopiles</taxon>
        <taxon>Oomycota</taxon>
        <taxon>Peronosporomycetes</taxon>
        <taxon>Peronosporales</taxon>
        <taxon>Peronosporaceae</taxon>
        <taxon>Phytophthora</taxon>
    </lineage>
</organism>
<keyword evidence="1" id="KW-0472">Membrane</keyword>
<comment type="caution">
    <text evidence="2">The sequence shown here is derived from an EMBL/GenBank/DDBJ whole genome shotgun (WGS) entry which is preliminary data.</text>
</comment>
<dbReference type="EMBL" id="NBNE01000079">
    <property type="protein sequence ID" value="OWZ23190.1"/>
    <property type="molecule type" value="Genomic_DNA"/>
</dbReference>
<accession>A0A225X1W4</accession>
<reference evidence="3" key="1">
    <citation type="submission" date="2017-03" db="EMBL/GenBank/DDBJ databases">
        <title>Phytopthora megakarya and P. palmivora, two closely related causual agents of cacao black pod achieved similar genome size and gene model numbers by different mechanisms.</title>
        <authorList>
            <person name="Ali S."/>
            <person name="Shao J."/>
            <person name="Larry D.J."/>
            <person name="Kronmiller B."/>
            <person name="Shen D."/>
            <person name="Strem M.D."/>
            <person name="Melnick R.L."/>
            <person name="Guiltinan M.J."/>
            <person name="Tyler B.M."/>
            <person name="Meinhardt L.W."/>
            <person name="Bailey B.A."/>
        </authorList>
    </citation>
    <scope>NUCLEOTIDE SEQUENCE [LARGE SCALE GENOMIC DNA]</scope>
    <source>
        <strain evidence="3">zdho120</strain>
    </source>
</reference>
<evidence type="ECO:0000313" key="2">
    <source>
        <dbReference type="EMBL" id="OWZ23190.1"/>
    </source>
</evidence>
<keyword evidence="1" id="KW-1133">Transmembrane helix</keyword>
<keyword evidence="3" id="KW-1185">Reference proteome</keyword>
<proteinExistence type="predicted"/>
<name>A0A225X1W4_9STRA</name>
<dbReference type="Proteomes" id="UP000198211">
    <property type="component" value="Unassembled WGS sequence"/>
</dbReference>
<keyword evidence="1" id="KW-0812">Transmembrane</keyword>
<sequence length="155" mass="17084">MQPTDFKHVGSALRNLKCGTKASPNTEERGVSFLNKFKTFFGKTSHAETAIKNNPEFAKAFKNPAVKSSFSHFQHQPGLVQQLRKDSRLSNLAQKVKGKPLTNKNVEGIGQTALRSSGMSRSYIRDLAKTFGKSFIFSFGLFALVALGVFLLVKS</sequence>
<gene>
    <name evidence="2" type="ORF">PHMEG_0001963</name>
</gene>